<dbReference type="GO" id="GO:0005666">
    <property type="term" value="C:RNA polymerase III complex"/>
    <property type="evidence" value="ECO:0007669"/>
    <property type="project" value="InterPro"/>
</dbReference>
<comment type="subcellular location">
    <subcellularLocation>
        <location evidence="1">Nucleus</location>
    </subcellularLocation>
</comment>
<dbReference type="InterPro" id="IPR006590">
    <property type="entry name" value="RNA_pol_Rpb4/RPC9_core"/>
</dbReference>
<proteinExistence type="inferred from homology"/>
<dbReference type="InterPro" id="IPR005574">
    <property type="entry name" value="Rpb4/RPC9"/>
</dbReference>
<name>A0AAN9URC1_9PEZI</name>
<reference evidence="9 10" key="1">
    <citation type="submission" date="2024-02" db="EMBL/GenBank/DDBJ databases">
        <title>De novo assembly and annotation of 12 fungi associated with fruit tree decline syndrome in Ontario, Canada.</title>
        <authorList>
            <person name="Sulman M."/>
            <person name="Ellouze W."/>
            <person name="Ilyukhin E."/>
        </authorList>
    </citation>
    <scope>NUCLEOTIDE SEQUENCE [LARGE SCALE GENOMIC DNA]</scope>
    <source>
        <strain evidence="9 10">M11/M66-122</strain>
    </source>
</reference>
<keyword evidence="4" id="KW-0240">DNA-directed RNA polymerase</keyword>
<dbReference type="InterPro" id="IPR038846">
    <property type="entry name" value="RPC9"/>
</dbReference>
<dbReference type="Gene3D" id="1.20.1250.40">
    <property type="match status" value="1"/>
</dbReference>
<dbReference type="SMART" id="SM00657">
    <property type="entry name" value="RPOL4c"/>
    <property type="match status" value="1"/>
</dbReference>
<dbReference type="SUPFAM" id="SSF47819">
    <property type="entry name" value="HRDC-like"/>
    <property type="match status" value="1"/>
</dbReference>
<evidence type="ECO:0000256" key="4">
    <source>
        <dbReference type="ARBA" id="ARBA00022478"/>
    </source>
</evidence>
<organism evidence="9 10">
    <name type="scientific">Diatrype stigma</name>
    <dbReference type="NCBI Taxonomy" id="117547"/>
    <lineage>
        <taxon>Eukaryota</taxon>
        <taxon>Fungi</taxon>
        <taxon>Dikarya</taxon>
        <taxon>Ascomycota</taxon>
        <taxon>Pezizomycotina</taxon>
        <taxon>Sordariomycetes</taxon>
        <taxon>Xylariomycetidae</taxon>
        <taxon>Xylariales</taxon>
        <taxon>Diatrypaceae</taxon>
        <taxon>Diatrype</taxon>
    </lineage>
</organism>
<evidence type="ECO:0000313" key="10">
    <source>
        <dbReference type="Proteomes" id="UP001320420"/>
    </source>
</evidence>
<keyword evidence="5" id="KW-0804">Transcription</keyword>
<dbReference type="EMBL" id="JAKJXP020000043">
    <property type="protein sequence ID" value="KAK7751942.1"/>
    <property type="molecule type" value="Genomic_DNA"/>
</dbReference>
<evidence type="ECO:0000313" key="9">
    <source>
        <dbReference type="EMBL" id="KAK7751942.1"/>
    </source>
</evidence>
<comment type="similarity">
    <text evidence="2">Belongs to the eukaryotic RPC9 RNA polymerase subunit family.</text>
</comment>
<accession>A0AAN9URC1</accession>
<dbReference type="InterPro" id="IPR038324">
    <property type="entry name" value="Rpb4/RPC9_sf"/>
</dbReference>
<dbReference type="AlphaFoldDB" id="A0AAN9URC1"/>
<keyword evidence="6" id="KW-0539">Nucleus</keyword>
<evidence type="ECO:0000259" key="8">
    <source>
        <dbReference type="SMART" id="SM00657"/>
    </source>
</evidence>
<keyword evidence="10" id="KW-1185">Reference proteome</keyword>
<dbReference type="Pfam" id="PF03874">
    <property type="entry name" value="RNA_pol_Rpb4"/>
    <property type="match status" value="1"/>
</dbReference>
<dbReference type="Proteomes" id="UP001320420">
    <property type="component" value="Unassembled WGS sequence"/>
</dbReference>
<feature type="region of interest" description="Disordered" evidence="7">
    <location>
        <begin position="131"/>
        <end position="153"/>
    </location>
</feature>
<feature type="domain" description="RNA polymerase Rpb4/RPC9 core" evidence="8">
    <location>
        <begin position="1"/>
        <end position="132"/>
    </location>
</feature>
<protein>
    <recommendedName>
        <fullName evidence="3">DNA-directed RNA polymerase III subunit RPC9</fullName>
    </recommendedName>
</protein>
<comment type="caution">
    <text evidence="9">The sequence shown here is derived from an EMBL/GenBank/DDBJ whole genome shotgun (WGS) entry which is preliminary data.</text>
</comment>
<dbReference type="InterPro" id="IPR010997">
    <property type="entry name" value="HRDC-like_sf"/>
</dbReference>
<dbReference type="GO" id="GO:0006384">
    <property type="term" value="P:transcription initiation at RNA polymerase III promoter"/>
    <property type="evidence" value="ECO:0007669"/>
    <property type="project" value="InterPro"/>
</dbReference>
<dbReference type="PANTHER" id="PTHR15561:SF0">
    <property type="entry name" value="DNA-DIRECTED RNA POLYMERASE III SUBUNIT RPC9"/>
    <property type="match status" value="1"/>
</dbReference>
<evidence type="ECO:0000256" key="1">
    <source>
        <dbReference type="ARBA" id="ARBA00004123"/>
    </source>
</evidence>
<evidence type="ECO:0000256" key="2">
    <source>
        <dbReference type="ARBA" id="ARBA00006898"/>
    </source>
</evidence>
<evidence type="ECO:0000256" key="3">
    <source>
        <dbReference type="ARBA" id="ARBA00016672"/>
    </source>
</evidence>
<dbReference type="GO" id="GO:0000166">
    <property type="term" value="F:nucleotide binding"/>
    <property type="evidence" value="ECO:0007669"/>
    <property type="project" value="InterPro"/>
</dbReference>
<sequence>MKILDAQSAVLTNLEVYEFLSAQAKEYQEQKRRGPHSLETLRKEVLQYLEAFPSPLSQKPPPFDGGAEAVVPRLIQRLRAYQLTKGELVMIFNLRPTNVPTLNAVVEEMEDRFSAEEQEDIVNGITEVLGAFPPEEGEGEGVEGGDAMETTEN</sequence>
<dbReference type="PANTHER" id="PTHR15561">
    <property type="entry name" value="CALCITONIN GENE-RELATED PEPTIDE-RECEPTOR COMPONENT PROTEIN"/>
    <property type="match status" value="1"/>
</dbReference>
<evidence type="ECO:0000256" key="7">
    <source>
        <dbReference type="SAM" id="MobiDB-lite"/>
    </source>
</evidence>
<evidence type="ECO:0000256" key="5">
    <source>
        <dbReference type="ARBA" id="ARBA00023163"/>
    </source>
</evidence>
<gene>
    <name evidence="9" type="ORF">SLS62_006085</name>
</gene>
<evidence type="ECO:0000256" key="6">
    <source>
        <dbReference type="ARBA" id="ARBA00023242"/>
    </source>
</evidence>